<dbReference type="EMBL" id="JAVREM010000003">
    <property type="protein sequence ID" value="MDT0317721.1"/>
    <property type="molecule type" value="Genomic_DNA"/>
</dbReference>
<accession>A0ABU2LJF8</accession>
<reference evidence="2" key="1">
    <citation type="submission" date="2023-07" db="EMBL/GenBank/DDBJ databases">
        <title>30 novel species of actinomycetes from the DSMZ collection.</title>
        <authorList>
            <person name="Nouioui I."/>
        </authorList>
    </citation>
    <scope>NUCLEOTIDE SEQUENCE [LARGE SCALE GENOMIC DNA]</scope>
    <source>
        <strain evidence="2">DSM 44918</strain>
    </source>
</reference>
<protein>
    <submittedName>
        <fullName evidence="1">Uncharacterized protein</fullName>
    </submittedName>
</protein>
<keyword evidence="2" id="KW-1185">Reference proteome</keyword>
<dbReference type="RefSeq" id="WP_311595869.1">
    <property type="nucleotide sequence ID" value="NZ_JAVREM010000003.1"/>
</dbReference>
<evidence type="ECO:0000313" key="1">
    <source>
        <dbReference type="EMBL" id="MDT0317721.1"/>
    </source>
</evidence>
<evidence type="ECO:0000313" key="2">
    <source>
        <dbReference type="Proteomes" id="UP001183420"/>
    </source>
</evidence>
<gene>
    <name evidence="1" type="ORF">RNC47_05110</name>
</gene>
<comment type="caution">
    <text evidence="1">The sequence shown here is derived from an EMBL/GenBank/DDBJ whole genome shotgun (WGS) entry which is preliminary data.</text>
</comment>
<organism evidence="1 2">
    <name type="scientific">Streptomyces millisiae</name>
    <dbReference type="NCBI Taxonomy" id="3075542"/>
    <lineage>
        <taxon>Bacteria</taxon>
        <taxon>Bacillati</taxon>
        <taxon>Actinomycetota</taxon>
        <taxon>Actinomycetes</taxon>
        <taxon>Kitasatosporales</taxon>
        <taxon>Streptomycetaceae</taxon>
        <taxon>Streptomyces</taxon>
    </lineage>
</organism>
<sequence length="74" mass="8458">MVHRLIETTDELPFPKRTLVEDVTTGRVGLLMAGLIERDKRNDRITRRVAFVRPRGGGYEWTTDFDNLKPVSGS</sequence>
<proteinExistence type="predicted"/>
<name>A0ABU2LJF8_9ACTN</name>
<dbReference type="Proteomes" id="UP001183420">
    <property type="component" value="Unassembled WGS sequence"/>
</dbReference>